<gene>
    <name evidence="1" type="ORF">BIV23_34980</name>
</gene>
<name>A0A1S2PNH1_9ACTN</name>
<dbReference type="AlphaFoldDB" id="A0A1S2PNH1"/>
<keyword evidence="2" id="KW-1185">Reference proteome</keyword>
<protein>
    <submittedName>
        <fullName evidence="1">Uncharacterized protein</fullName>
    </submittedName>
</protein>
<sequence>MAGAVTAGSFECPAAAAGYVLAGGLQQASVSQDGAYGADGRCGEGVAVGVDSDDAVDVFCKHGHAVVLLRADGPWSTSAWVESLPGGTVMSHAGRRTSC</sequence>
<dbReference type="Proteomes" id="UP000179642">
    <property type="component" value="Unassembled WGS sequence"/>
</dbReference>
<evidence type="ECO:0000313" key="2">
    <source>
        <dbReference type="Proteomes" id="UP000179642"/>
    </source>
</evidence>
<organism evidence="1 2">
    <name type="scientific">Streptomyces monashensis</name>
    <dbReference type="NCBI Taxonomy" id="1678012"/>
    <lineage>
        <taxon>Bacteria</taxon>
        <taxon>Bacillati</taxon>
        <taxon>Actinomycetota</taxon>
        <taxon>Actinomycetes</taxon>
        <taxon>Kitasatosporales</taxon>
        <taxon>Streptomycetaceae</taxon>
        <taxon>Streptomyces</taxon>
    </lineage>
</organism>
<proteinExistence type="predicted"/>
<comment type="caution">
    <text evidence="1">The sequence shown here is derived from an EMBL/GenBank/DDBJ whole genome shotgun (WGS) entry which is preliminary data.</text>
</comment>
<reference evidence="1 2" key="1">
    <citation type="submission" date="2016-10" db="EMBL/GenBank/DDBJ databases">
        <title>Genome sequence of Streptomyces sp. MUSC 1.</title>
        <authorList>
            <person name="Lee L.-H."/>
            <person name="Ser H.-L."/>
            <person name="Law J.W.-F."/>
        </authorList>
    </citation>
    <scope>NUCLEOTIDE SEQUENCE [LARGE SCALE GENOMIC DNA]</scope>
    <source>
        <strain evidence="1 2">MUSC 1</strain>
    </source>
</reference>
<evidence type="ECO:0000313" key="1">
    <source>
        <dbReference type="EMBL" id="OIJ95357.1"/>
    </source>
</evidence>
<accession>A0A1S2PNH1</accession>
<dbReference type="EMBL" id="MLYO01000065">
    <property type="protein sequence ID" value="OIJ95357.1"/>
    <property type="molecule type" value="Genomic_DNA"/>
</dbReference>